<dbReference type="KEGG" id="tve:TRV_04908"/>
<dbReference type="Pfam" id="PF03134">
    <property type="entry name" value="TB2_DP1_HVA22"/>
    <property type="match status" value="1"/>
</dbReference>
<feature type="transmembrane region" description="Helical" evidence="6">
    <location>
        <begin position="105"/>
        <end position="136"/>
    </location>
</feature>
<keyword evidence="9" id="KW-1185">Reference proteome</keyword>
<dbReference type="RefSeq" id="XP_003021043.1">
    <property type="nucleotide sequence ID" value="XM_003020997.1"/>
</dbReference>
<feature type="region of interest" description="Disordered" evidence="7">
    <location>
        <begin position="1"/>
        <end position="30"/>
    </location>
</feature>
<dbReference type="GO" id="GO:0016020">
    <property type="term" value="C:membrane"/>
    <property type="evidence" value="ECO:0007669"/>
    <property type="project" value="UniProtKB-SubCell"/>
</dbReference>
<comment type="caution">
    <text evidence="8">The sequence shown here is derived from an EMBL/GenBank/DDBJ whole genome shotgun (WGS) entry which is preliminary data.</text>
</comment>
<feature type="transmembrane region" description="Helical" evidence="6">
    <location>
        <begin position="184"/>
        <end position="205"/>
    </location>
</feature>
<reference evidence="9" key="1">
    <citation type="journal article" date="2011" name="Genome Biol.">
        <title>Comparative and functional genomics provide insights into the pathogenicity of dermatophytic fungi.</title>
        <authorList>
            <person name="Burmester A."/>
            <person name="Shelest E."/>
            <person name="Gloeckner G."/>
            <person name="Heddergott C."/>
            <person name="Schindler S."/>
            <person name="Staib P."/>
            <person name="Heidel A."/>
            <person name="Felder M."/>
            <person name="Petzold A."/>
            <person name="Szafranski K."/>
            <person name="Feuermann M."/>
            <person name="Pedruzzi I."/>
            <person name="Priebe S."/>
            <person name="Groth M."/>
            <person name="Winkler R."/>
            <person name="Li W."/>
            <person name="Kniemeyer O."/>
            <person name="Schroeckh V."/>
            <person name="Hertweck C."/>
            <person name="Hube B."/>
            <person name="White T.C."/>
            <person name="Platzer M."/>
            <person name="Guthke R."/>
            <person name="Heitman J."/>
            <person name="Woestemeyer J."/>
            <person name="Zipfel P.F."/>
            <person name="Monod M."/>
            <person name="Brakhage A.A."/>
        </authorList>
    </citation>
    <scope>NUCLEOTIDE SEQUENCE [LARGE SCALE GENOMIC DNA]</scope>
    <source>
        <strain evidence="9">HKI 0517</strain>
    </source>
</reference>
<feature type="transmembrane region" description="Helical" evidence="6">
    <location>
        <begin position="156"/>
        <end position="172"/>
    </location>
</feature>
<dbReference type="Proteomes" id="UP000008383">
    <property type="component" value="Unassembled WGS sequence"/>
</dbReference>
<gene>
    <name evidence="8" type="ORF">TRV_04908</name>
</gene>
<comment type="similarity">
    <text evidence="2 6">Belongs to the DP1 family.</text>
</comment>
<dbReference type="InterPro" id="IPR004345">
    <property type="entry name" value="TB2_DP1_HVA22"/>
</dbReference>
<keyword evidence="5 6" id="KW-0472">Membrane</keyword>
<dbReference type="PANTHER" id="PTHR12300">
    <property type="entry name" value="HVA22-LIKE PROTEINS"/>
    <property type="match status" value="1"/>
</dbReference>
<feature type="compositionally biased region" description="Low complexity" evidence="7">
    <location>
        <begin position="20"/>
        <end position="30"/>
    </location>
</feature>
<evidence type="ECO:0000256" key="3">
    <source>
        <dbReference type="ARBA" id="ARBA00022692"/>
    </source>
</evidence>
<proteinExistence type="inferred from homology"/>
<evidence type="ECO:0000256" key="4">
    <source>
        <dbReference type="ARBA" id="ARBA00022989"/>
    </source>
</evidence>
<evidence type="ECO:0000313" key="9">
    <source>
        <dbReference type="Proteomes" id="UP000008383"/>
    </source>
</evidence>
<keyword evidence="4 6" id="KW-1133">Transmembrane helix</keyword>
<keyword evidence="3 6" id="KW-0812">Transmembrane</keyword>
<feature type="compositionally biased region" description="Gly residues" evidence="7">
    <location>
        <begin position="1"/>
        <end position="11"/>
    </location>
</feature>
<evidence type="ECO:0000313" key="8">
    <source>
        <dbReference type="EMBL" id="EFE40425.1"/>
    </source>
</evidence>
<dbReference type="AlphaFoldDB" id="D4DCQ3"/>
<dbReference type="OrthoDB" id="10009287at2759"/>
<comment type="subcellular location">
    <subcellularLocation>
        <location evidence="1 6">Membrane</location>
        <topology evidence="1 6">Multi-pass membrane protein</topology>
    </subcellularLocation>
</comment>
<accession>D4DCQ3</accession>
<evidence type="ECO:0000256" key="5">
    <source>
        <dbReference type="ARBA" id="ARBA00023136"/>
    </source>
</evidence>
<dbReference type="HOGENOM" id="CLU_028431_2_1_1"/>
<evidence type="ECO:0000256" key="1">
    <source>
        <dbReference type="ARBA" id="ARBA00004141"/>
    </source>
</evidence>
<evidence type="ECO:0000256" key="7">
    <source>
        <dbReference type="SAM" id="MobiDB-lite"/>
    </source>
</evidence>
<sequence length="265" mass="29819">MTELIGEGGGATSFELPARTNNNNNKKPTKTTTLLFEPANSLIPHRLRLQHPASLSLPHKHTHIQATSKMSFQDRVQHQIAQIDKELSRYPVLNNLERQTSVPKVYAFLGVAGIYVFLVFFNIAGAFLVNLAGFAIPGYYSLNALFTSSTADDTQVGSAMLWLLSLSLFRRLRFVICARANVLFYWVVFALFSVVESAISASYWFPFYYLFKFFLVLWMALPQTSGAQIVFHSFIQPVFARYFQSPSTSSNLRAQAEQAAKEHSS</sequence>
<dbReference type="GeneID" id="9576690"/>
<organism evidence="8 9">
    <name type="scientific">Trichophyton verrucosum (strain HKI 0517)</name>
    <dbReference type="NCBI Taxonomy" id="663202"/>
    <lineage>
        <taxon>Eukaryota</taxon>
        <taxon>Fungi</taxon>
        <taxon>Dikarya</taxon>
        <taxon>Ascomycota</taxon>
        <taxon>Pezizomycotina</taxon>
        <taxon>Eurotiomycetes</taxon>
        <taxon>Eurotiomycetidae</taxon>
        <taxon>Onygenales</taxon>
        <taxon>Arthrodermataceae</taxon>
        <taxon>Trichophyton</taxon>
    </lineage>
</organism>
<evidence type="ECO:0000256" key="6">
    <source>
        <dbReference type="RuleBase" id="RU362006"/>
    </source>
</evidence>
<evidence type="ECO:0000256" key="2">
    <source>
        <dbReference type="ARBA" id="ARBA00008573"/>
    </source>
</evidence>
<dbReference type="PANTHER" id="PTHR12300:SF161">
    <property type="entry name" value="RECEPTOR EXPRESSION-ENHANCING PROTEIN"/>
    <property type="match status" value="1"/>
</dbReference>
<comment type="caution">
    <text evidence="6">Lacks conserved residue(s) required for the propagation of feature annotation.</text>
</comment>
<protein>
    <recommendedName>
        <fullName evidence="6">Protein YOP1</fullName>
    </recommendedName>
</protein>
<name>D4DCQ3_TRIVH</name>
<dbReference type="EMBL" id="ACYE01000248">
    <property type="protein sequence ID" value="EFE40425.1"/>
    <property type="molecule type" value="Genomic_DNA"/>
</dbReference>